<keyword evidence="1" id="KW-0812">Transmembrane</keyword>
<dbReference type="EMBL" id="PP378481">
    <property type="protein sequence ID" value="WWE98307.1"/>
    <property type="molecule type" value="Genomic_RNA"/>
</dbReference>
<name>A0AAU6NE59_9CLOS</name>
<reference evidence="3" key="1">
    <citation type="submission" date="2024-02" db="EMBL/GenBank/DDBJ databases">
        <title>White yam (Dioscorea rotundata) plants exhibiting virus-like symptoms are co-infected with a new potyvirus and a new crinivirus in Ethiopia.</title>
        <authorList>
            <person name="Gogile A."/>
            <person name="Knierim D."/>
            <person name="Margaria P."/>
            <person name="Menzel W."/>
            <person name="Kebede M."/>
            <person name="Kidanemariam D."/>
            <person name="Abraham A."/>
        </authorList>
    </citation>
    <scope>NUCLEOTIDE SEQUENCE</scope>
    <source>
        <strain evidence="2">YAM-A13</strain>
        <strain evidence="3">YAM-A29</strain>
    </source>
</reference>
<organism evidence="3">
    <name type="scientific">Yam virus 1</name>
    <dbReference type="NCBI Taxonomy" id="3123105"/>
    <lineage>
        <taxon>Viruses</taxon>
        <taxon>Riboviria</taxon>
        <taxon>Orthornavirae</taxon>
        <taxon>Kitrinoviricota</taxon>
        <taxon>Alsuviricetes</taxon>
        <taxon>Martellivirales</taxon>
        <taxon>Closteroviridae</taxon>
        <taxon>Crinivirus</taxon>
    </lineage>
</organism>
<sequence length="75" mass="8617">MMKDLVSTFKMSNYAWLSYACNERSPIYSSSKCKFDIVSFWIGLGLAIFLVIFLIITRLMLCLMDSEEGDRSMAN</sequence>
<feature type="transmembrane region" description="Helical" evidence="1">
    <location>
        <begin position="38"/>
        <end position="61"/>
    </location>
</feature>
<proteinExistence type="predicted"/>
<evidence type="ECO:0000313" key="2">
    <source>
        <dbReference type="EMBL" id="WWE98307.1"/>
    </source>
</evidence>
<protein>
    <submittedName>
        <fullName evidence="3">9 kDa protein</fullName>
    </submittedName>
</protein>
<keyword evidence="1" id="KW-1133">Transmembrane helix</keyword>
<accession>A0AAU6NE59</accession>
<keyword evidence="1" id="KW-0472">Membrane</keyword>
<evidence type="ECO:0000313" key="3">
    <source>
        <dbReference type="EMBL" id="WWE98318.1"/>
    </source>
</evidence>
<evidence type="ECO:0000256" key="1">
    <source>
        <dbReference type="SAM" id="Phobius"/>
    </source>
</evidence>
<gene>
    <name evidence="3" type="primary">p9</name>
</gene>
<dbReference type="EMBL" id="PP378482">
    <property type="protein sequence ID" value="WWE98318.1"/>
    <property type="molecule type" value="Genomic_RNA"/>
</dbReference>
<dbReference type="PROSITE" id="PS51257">
    <property type="entry name" value="PROKAR_LIPOPROTEIN"/>
    <property type="match status" value="1"/>
</dbReference>